<dbReference type="InterPro" id="IPR006311">
    <property type="entry name" value="TAT_signal"/>
</dbReference>
<evidence type="ECO:0000259" key="2">
    <source>
        <dbReference type="Pfam" id="PF03724"/>
    </source>
</evidence>
<dbReference type="EMBL" id="JACIJE010000008">
    <property type="protein sequence ID" value="MBB5690755.1"/>
    <property type="molecule type" value="Genomic_DNA"/>
</dbReference>
<keyword evidence="1" id="KW-0732">Signal</keyword>
<evidence type="ECO:0000256" key="1">
    <source>
        <dbReference type="SAM" id="SignalP"/>
    </source>
</evidence>
<dbReference type="InterPro" id="IPR053196">
    <property type="entry name" value="Lipoprotein_YbaY-like"/>
</dbReference>
<feature type="domain" description="DUF306" evidence="2">
    <location>
        <begin position="137"/>
        <end position="243"/>
    </location>
</feature>
<dbReference type="Proteomes" id="UP000562254">
    <property type="component" value="Unassembled WGS sequence"/>
</dbReference>
<keyword evidence="3" id="KW-0449">Lipoprotein</keyword>
<dbReference type="InterPro" id="IPR038670">
    <property type="entry name" value="HslJ-like_sf"/>
</dbReference>
<dbReference type="PANTHER" id="PTHR38013">
    <property type="entry name" value="GLYCOPROTEIN/POLYSACCHARIDE METABOLISM"/>
    <property type="match status" value="1"/>
</dbReference>
<evidence type="ECO:0000313" key="4">
    <source>
        <dbReference type="Proteomes" id="UP000562254"/>
    </source>
</evidence>
<evidence type="ECO:0000313" key="3">
    <source>
        <dbReference type="EMBL" id="MBB5690755.1"/>
    </source>
</evidence>
<dbReference type="PROSITE" id="PS51318">
    <property type="entry name" value="TAT"/>
    <property type="match status" value="1"/>
</dbReference>
<name>A0A840XQB0_9PROT</name>
<organism evidence="3 4">
    <name type="scientific">Neoroseomonas alkaliterrae</name>
    <dbReference type="NCBI Taxonomy" id="1452450"/>
    <lineage>
        <taxon>Bacteria</taxon>
        <taxon>Pseudomonadati</taxon>
        <taxon>Pseudomonadota</taxon>
        <taxon>Alphaproteobacteria</taxon>
        <taxon>Acetobacterales</taxon>
        <taxon>Acetobacteraceae</taxon>
        <taxon>Neoroseomonas</taxon>
    </lineage>
</organism>
<feature type="signal peptide" evidence="1">
    <location>
        <begin position="1"/>
        <end position="23"/>
    </location>
</feature>
<protein>
    <submittedName>
        <fullName evidence="3">Putative lipoprotein</fullName>
    </submittedName>
</protein>
<dbReference type="Pfam" id="PF09619">
    <property type="entry name" value="YscW"/>
    <property type="match status" value="1"/>
</dbReference>
<dbReference type="PANTHER" id="PTHR38013:SF1">
    <property type="entry name" value="GLYCOPROTEIN_POLYSACCHARIDE METABOLISM"/>
    <property type="match status" value="1"/>
</dbReference>
<accession>A0A840XQB0</accession>
<gene>
    <name evidence="3" type="ORF">FHS88_002895</name>
</gene>
<dbReference type="RefSeq" id="WP_184485942.1">
    <property type="nucleotide sequence ID" value="NZ_JAAEDJ010000315.1"/>
</dbReference>
<proteinExistence type="predicted"/>
<dbReference type="InterPro" id="IPR039366">
    <property type="entry name" value="Pilotin"/>
</dbReference>
<reference evidence="3 4" key="1">
    <citation type="submission" date="2020-08" db="EMBL/GenBank/DDBJ databases">
        <title>Genomic Encyclopedia of Type Strains, Phase IV (KMG-IV): sequencing the most valuable type-strain genomes for metagenomic binning, comparative biology and taxonomic classification.</title>
        <authorList>
            <person name="Goeker M."/>
        </authorList>
    </citation>
    <scope>NUCLEOTIDE SEQUENCE [LARGE SCALE GENOMIC DNA]</scope>
    <source>
        <strain evidence="3 4">DSM 25895</strain>
    </source>
</reference>
<sequence length="247" mass="26250">MRTSRRPLLAVLAAAAAARGASAQPHTVTGMAAYRERIALPPGSVLEVALLDISRADSPAERIAEARIEVQGQVPIPFSLPYDPARIRPQARIAVEARLLVDGRPVWRNAQIVPALTQGAGSAVEVPLVRIRAEAPAGLVGSAWIVEDIAGRGVVDRLRTEITFSAEGRAFGSGGCNRFTGGYELDGAALRFGRMASTQMACAPAAMDQERRFHEALEAVRGWRMEGTVLHLTDAAGASLLRLTRAG</sequence>
<dbReference type="InterPro" id="IPR005184">
    <property type="entry name" value="DUF306_Meta_HslJ"/>
</dbReference>
<dbReference type="Gene3D" id="2.40.128.270">
    <property type="match status" value="1"/>
</dbReference>
<feature type="chain" id="PRO_5032690267" evidence="1">
    <location>
        <begin position="24"/>
        <end position="247"/>
    </location>
</feature>
<keyword evidence="4" id="KW-1185">Reference proteome</keyword>
<dbReference type="AlphaFoldDB" id="A0A840XQB0"/>
<dbReference type="Pfam" id="PF03724">
    <property type="entry name" value="META"/>
    <property type="match status" value="1"/>
</dbReference>
<comment type="caution">
    <text evidence="3">The sequence shown here is derived from an EMBL/GenBank/DDBJ whole genome shotgun (WGS) entry which is preliminary data.</text>
</comment>